<dbReference type="Proteomes" id="UP000198614">
    <property type="component" value="Unassembled WGS sequence"/>
</dbReference>
<dbReference type="InterPro" id="IPR000182">
    <property type="entry name" value="GNAT_dom"/>
</dbReference>
<keyword evidence="1 5" id="KW-0808">Transferase</keyword>
<dbReference type="Pfam" id="PF00583">
    <property type="entry name" value="Acetyltransf_1"/>
    <property type="match status" value="1"/>
</dbReference>
<dbReference type="EMBL" id="FNAX01000009">
    <property type="protein sequence ID" value="SDF63736.1"/>
    <property type="molecule type" value="Genomic_DNA"/>
</dbReference>
<dbReference type="InterPro" id="IPR016181">
    <property type="entry name" value="Acyl_CoA_acyltransferase"/>
</dbReference>
<dbReference type="SUPFAM" id="SSF55729">
    <property type="entry name" value="Acyl-CoA N-acyltransferases (Nat)"/>
    <property type="match status" value="1"/>
</dbReference>
<feature type="region of interest" description="Disordered" evidence="3">
    <location>
        <begin position="1"/>
        <end position="22"/>
    </location>
</feature>
<dbReference type="InterPro" id="IPR050832">
    <property type="entry name" value="Bact_Acetyltransf"/>
</dbReference>
<evidence type="ECO:0000313" key="5">
    <source>
        <dbReference type="EMBL" id="SDF63736.1"/>
    </source>
</evidence>
<dbReference type="PANTHER" id="PTHR43877">
    <property type="entry name" value="AMINOALKYLPHOSPHONATE N-ACETYLTRANSFERASE-RELATED-RELATED"/>
    <property type="match status" value="1"/>
</dbReference>
<evidence type="ECO:0000256" key="3">
    <source>
        <dbReference type="SAM" id="MobiDB-lite"/>
    </source>
</evidence>
<evidence type="ECO:0000313" key="6">
    <source>
        <dbReference type="EMBL" id="WUR35699.1"/>
    </source>
</evidence>
<evidence type="ECO:0000256" key="2">
    <source>
        <dbReference type="ARBA" id="ARBA00023315"/>
    </source>
</evidence>
<feature type="domain" description="N-acetyltransferase" evidence="4">
    <location>
        <begin position="3"/>
        <end position="151"/>
    </location>
</feature>
<name>A0A1G7MPZ4_9ACTN</name>
<evidence type="ECO:0000313" key="8">
    <source>
        <dbReference type="Proteomes" id="UP001432161"/>
    </source>
</evidence>
<keyword evidence="2 6" id="KW-0012">Acyltransferase</keyword>
<organism evidence="5 7">
    <name type="scientific">Streptomyces griseoaurantiacus</name>
    <dbReference type="NCBI Taxonomy" id="68213"/>
    <lineage>
        <taxon>Bacteria</taxon>
        <taxon>Bacillati</taxon>
        <taxon>Actinomycetota</taxon>
        <taxon>Actinomycetes</taxon>
        <taxon>Kitasatosporales</taxon>
        <taxon>Streptomycetaceae</taxon>
        <taxon>Streptomyces</taxon>
        <taxon>Streptomyces aurantiacus group</taxon>
    </lineage>
</organism>
<gene>
    <name evidence="6" type="ORF">OHN36_00185</name>
    <name evidence="5" type="ORF">SAMN05216260_109293</name>
</gene>
<evidence type="ECO:0000259" key="4">
    <source>
        <dbReference type="PROSITE" id="PS51186"/>
    </source>
</evidence>
<dbReference type="PROSITE" id="PS51186">
    <property type="entry name" value="GNAT"/>
    <property type="match status" value="1"/>
</dbReference>
<evidence type="ECO:0000313" key="7">
    <source>
        <dbReference type="Proteomes" id="UP000198614"/>
    </source>
</evidence>
<accession>A0A1G7MPZ4</accession>
<protein>
    <submittedName>
        <fullName evidence="5">Acetyltransferase (GNAT) family protein</fullName>
    </submittedName>
    <submittedName>
        <fullName evidence="6">GNAT family N-acetyltransferase</fullName>
        <ecNumber evidence="6">2.3.1.-</ecNumber>
    </submittedName>
</protein>
<dbReference type="CDD" id="cd04301">
    <property type="entry name" value="NAT_SF"/>
    <property type="match status" value="1"/>
</dbReference>
<dbReference type="EMBL" id="CP108330">
    <property type="protein sequence ID" value="WUR35699.1"/>
    <property type="molecule type" value="Genomic_DNA"/>
</dbReference>
<sequence>MTFTVSPEPWDSADGDRLRNDMEKELAARYGIPDQETDKPTAENVDVFLIARDAAGGATGCGALRLLPDGTGEIKRMYVSPDARGTGVATGILRALEEHARRRGVETVQLSTGVEQPDAIRFYDREGYRRTDGYGPYKGHPLAVCFDRRLT</sequence>
<dbReference type="GO" id="GO:0016747">
    <property type="term" value="F:acyltransferase activity, transferring groups other than amino-acyl groups"/>
    <property type="evidence" value="ECO:0007669"/>
    <property type="project" value="InterPro"/>
</dbReference>
<reference evidence="5 7" key="1">
    <citation type="submission" date="2016-10" db="EMBL/GenBank/DDBJ databases">
        <authorList>
            <person name="de Groot N.N."/>
        </authorList>
    </citation>
    <scope>NUCLEOTIDE SEQUENCE [LARGE SCALE GENOMIC DNA]</scope>
    <source>
        <strain evidence="5 7">CGMCC 4.1859</strain>
    </source>
</reference>
<dbReference type="EC" id="2.3.1.-" evidence="6"/>
<dbReference type="Proteomes" id="UP001432161">
    <property type="component" value="Chromosome"/>
</dbReference>
<dbReference type="Gene3D" id="3.40.630.30">
    <property type="match status" value="1"/>
</dbReference>
<dbReference type="PANTHER" id="PTHR43877:SF2">
    <property type="entry name" value="AMINOALKYLPHOSPHONATE N-ACETYLTRANSFERASE-RELATED"/>
    <property type="match status" value="1"/>
</dbReference>
<dbReference type="AlphaFoldDB" id="A0A1G7MPZ4"/>
<proteinExistence type="predicted"/>
<evidence type="ECO:0000256" key="1">
    <source>
        <dbReference type="ARBA" id="ARBA00022679"/>
    </source>
</evidence>
<reference evidence="6" key="2">
    <citation type="submission" date="2022-10" db="EMBL/GenBank/DDBJ databases">
        <title>The complete genomes of actinobacterial strains from the NBC collection.</title>
        <authorList>
            <person name="Joergensen T.S."/>
            <person name="Alvarez Arevalo M."/>
            <person name="Sterndorff E.B."/>
            <person name="Faurdal D."/>
            <person name="Vuksanovic O."/>
            <person name="Mourched A.-S."/>
            <person name="Charusanti P."/>
            <person name="Shaw S."/>
            <person name="Blin K."/>
            <person name="Weber T."/>
        </authorList>
    </citation>
    <scope>NUCLEOTIDE SEQUENCE</scope>
    <source>
        <strain evidence="6">NBC_00489</strain>
    </source>
</reference>
<keyword evidence="8" id="KW-1185">Reference proteome</keyword>